<feature type="region of interest" description="Disordered" evidence="1">
    <location>
        <begin position="1"/>
        <end position="26"/>
    </location>
</feature>
<dbReference type="AlphaFoldDB" id="A0A2I0TK30"/>
<protein>
    <submittedName>
        <fullName evidence="2">Uncharacterized protein</fullName>
    </submittedName>
</protein>
<gene>
    <name evidence="2" type="ORF">llap_15561</name>
</gene>
<evidence type="ECO:0000313" key="3">
    <source>
        <dbReference type="Proteomes" id="UP000233556"/>
    </source>
</evidence>
<keyword evidence="3" id="KW-1185">Reference proteome</keyword>
<reference evidence="3" key="2">
    <citation type="submission" date="2017-12" db="EMBL/GenBank/DDBJ databases">
        <title>Genome sequence of the Bar-tailed Godwit (Limosa lapponica baueri).</title>
        <authorList>
            <person name="Lima N.C.B."/>
            <person name="Parody-Merino A.M."/>
            <person name="Battley P.F."/>
            <person name="Fidler A.E."/>
            <person name="Prosdocimi F."/>
        </authorList>
    </citation>
    <scope>NUCLEOTIDE SEQUENCE [LARGE SCALE GENOMIC DNA]</scope>
</reference>
<organism evidence="2 3">
    <name type="scientific">Limosa lapponica baueri</name>
    <dbReference type="NCBI Taxonomy" id="1758121"/>
    <lineage>
        <taxon>Eukaryota</taxon>
        <taxon>Metazoa</taxon>
        <taxon>Chordata</taxon>
        <taxon>Craniata</taxon>
        <taxon>Vertebrata</taxon>
        <taxon>Euteleostomi</taxon>
        <taxon>Archelosauria</taxon>
        <taxon>Archosauria</taxon>
        <taxon>Dinosauria</taxon>
        <taxon>Saurischia</taxon>
        <taxon>Theropoda</taxon>
        <taxon>Coelurosauria</taxon>
        <taxon>Aves</taxon>
        <taxon>Neognathae</taxon>
        <taxon>Neoaves</taxon>
        <taxon>Charadriiformes</taxon>
        <taxon>Scolopacidae</taxon>
        <taxon>Limosa</taxon>
    </lineage>
</organism>
<feature type="compositionally biased region" description="Polar residues" evidence="1">
    <location>
        <begin position="1"/>
        <end position="13"/>
    </location>
</feature>
<accession>A0A2I0TK30</accession>
<reference evidence="3" key="1">
    <citation type="submission" date="2017-11" db="EMBL/GenBank/DDBJ databases">
        <authorList>
            <person name="Lima N.C."/>
            <person name="Parody-Merino A.M."/>
            <person name="Battley P.F."/>
            <person name="Fidler A.E."/>
            <person name="Prosdocimi F."/>
        </authorList>
    </citation>
    <scope>NUCLEOTIDE SEQUENCE [LARGE SCALE GENOMIC DNA]</scope>
</reference>
<name>A0A2I0TK30_LIMLA</name>
<evidence type="ECO:0000256" key="1">
    <source>
        <dbReference type="SAM" id="MobiDB-lite"/>
    </source>
</evidence>
<dbReference type="EMBL" id="KZ509395">
    <property type="protein sequence ID" value="PKU34135.1"/>
    <property type="molecule type" value="Genomic_DNA"/>
</dbReference>
<sequence>MVTGSANGSSQCEGMSLKGPATSSRRQCYNVGPRSIQEAGLEAVLSANSPGTRCYILFFLLLRQFQLMSSIHGRSSSDGSPKAGHFCTMKFGLRFAFQCFQLFSIFFLTDIQIHVSIDGASQLFAIVKFLICVTVIDGNVVQDGPKAGQALENISGHSSA</sequence>
<evidence type="ECO:0000313" key="2">
    <source>
        <dbReference type="EMBL" id="PKU34135.1"/>
    </source>
</evidence>
<proteinExistence type="predicted"/>
<dbReference type="Proteomes" id="UP000233556">
    <property type="component" value="Unassembled WGS sequence"/>
</dbReference>